<evidence type="ECO:0000313" key="2">
    <source>
        <dbReference type="EMBL" id="OHA09341.1"/>
    </source>
</evidence>
<dbReference type="AlphaFoldDB" id="A0A1G2LET1"/>
<dbReference type="Proteomes" id="UP000178977">
    <property type="component" value="Unassembled WGS sequence"/>
</dbReference>
<feature type="domain" description="Helicase HerA central" evidence="1">
    <location>
        <begin position="34"/>
        <end position="76"/>
    </location>
</feature>
<name>A0A1G2LET1_9BACT</name>
<dbReference type="STRING" id="1802281.A3A44_03495"/>
<dbReference type="InterPro" id="IPR027417">
    <property type="entry name" value="P-loop_NTPase"/>
</dbReference>
<dbReference type="Gene3D" id="3.40.50.300">
    <property type="entry name" value="P-loop containing nucleotide triphosphate hydrolases"/>
    <property type="match status" value="2"/>
</dbReference>
<dbReference type="CDD" id="cd01127">
    <property type="entry name" value="TrwB_TraG_TraD_VirD4"/>
    <property type="match status" value="1"/>
</dbReference>
<dbReference type="PANTHER" id="PTHR30121:SF11">
    <property type="entry name" value="AAA+ ATPASE DOMAIN-CONTAINING PROTEIN"/>
    <property type="match status" value="1"/>
</dbReference>
<reference evidence="2 3" key="1">
    <citation type="journal article" date="2016" name="Nat. Commun.">
        <title>Thousands of microbial genomes shed light on interconnected biogeochemical processes in an aquifer system.</title>
        <authorList>
            <person name="Anantharaman K."/>
            <person name="Brown C.T."/>
            <person name="Hug L.A."/>
            <person name="Sharon I."/>
            <person name="Castelle C.J."/>
            <person name="Probst A.J."/>
            <person name="Thomas B.C."/>
            <person name="Singh A."/>
            <person name="Wilkins M.J."/>
            <person name="Karaoz U."/>
            <person name="Brodie E.L."/>
            <person name="Williams K.H."/>
            <person name="Hubbard S.S."/>
            <person name="Banfield J.F."/>
        </authorList>
    </citation>
    <scope>NUCLEOTIDE SEQUENCE [LARGE SCALE GENOMIC DNA]</scope>
</reference>
<comment type="caution">
    <text evidence="2">The sequence shown here is derived from an EMBL/GenBank/DDBJ whole genome shotgun (WGS) entry which is preliminary data.</text>
</comment>
<gene>
    <name evidence="2" type="ORF">A3A44_03495</name>
</gene>
<dbReference type="SUPFAM" id="SSF52540">
    <property type="entry name" value="P-loop containing nucleoside triphosphate hydrolases"/>
    <property type="match status" value="1"/>
</dbReference>
<organism evidence="2 3">
    <name type="scientific">Candidatus Sungbacteria bacterium RIFCSPLOWO2_01_FULL_60_25</name>
    <dbReference type="NCBI Taxonomy" id="1802281"/>
    <lineage>
        <taxon>Bacteria</taxon>
        <taxon>Candidatus Sungiibacteriota</taxon>
    </lineage>
</organism>
<dbReference type="InterPro" id="IPR002789">
    <property type="entry name" value="HerA_central"/>
</dbReference>
<accession>A0A1G2LET1</accession>
<dbReference type="InterPro" id="IPR051162">
    <property type="entry name" value="T4SS_component"/>
</dbReference>
<dbReference type="Pfam" id="PF01935">
    <property type="entry name" value="DUF87"/>
    <property type="match status" value="1"/>
</dbReference>
<evidence type="ECO:0000259" key="1">
    <source>
        <dbReference type="Pfam" id="PF01935"/>
    </source>
</evidence>
<proteinExistence type="predicted"/>
<protein>
    <recommendedName>
        <fullName evidence="1">Helicase HerA central domain-containing protein</fullName>
    </recommendedName>
</protein>
<dbReference type="EMBL" id="MHQT01000027">
    <property type="protein sequence ID" value="OHA09341.1"/>
    <property type="molecule type" value="Genomic_DNA"/>
</dbReference>
<evidence type="ECO:0000313" key="3">
    <source>
        <dbReference type="Proteomes" id="UP000178977"/>
    </source>
</evidence>
<dbReference type="PANTHER" id="PTHR30121">
    <property type="entry name" value="UNCHARACTERIZED PROTEIN YJGR-RELATED"/>
    <property type="match status" value="1"/>
</dbReference>
<sequence length="405" mass="45508">MPRELPNDEEVTFFAESEFRRRSQHFGIKRRDRRHHMYLVGKTGMGKSTLLRTLIRSDLGSGNGLALIDPHGDLASEVLGLIPESRQKEVIAFDPAAAGGIGMITYDPLDVRDPGRRHLAAAGLVGAFRKIWADSWGPRMEYIFYNTLRALLDFPGAGLPDVPRLLTDAAYRGVVLRYVQDPRVLDFWLKEFAAYPPHFRAEAIAPIQNKIGQFLASPAVRQVLQPNKRKLELRRVMDEGRILVANLSKGKLGEATSALLGALLVAGLEVAALGRADLPEPERRDFYLYIDEFQTFATQSFAGILQEARKYHLNLIVAHQYLGQLEDQVREAVFGNIGTIIAFRVGAEDAQCLAREFFPVFDEEDFVNLPPHHIYLRLMIDGVMSRPFSARTYIEDVHASNERAA</sequence>